<comment type="caution">
    <text evidence="1">The sequence shown here is derived from an EMBL/GenBank/DDBJ whole genome shotgun (WGS) entry which is preliminary data.</text>
</comment>
<dbReference type="AlphaFoldDB" id="A0AA39LE42"/>
<dbReference type="EMBL" id="JAUCMV010000005">
    <property type="protein sequence ID" value="KAK0393679.1"/>
    <property type="molecule type" value="Genomic_DNA"/>
</dbReference>
<accession>A0AA39LE42</accession>
<evidence type="ECO:0000313" key="2">
    <source>
        <dbReference type="Proteomes" id="UP001175271"/>
    </source>
</evidence>
<name>A0AA39LE42_9BILA</name>
<reference evidence="1" key="1">
    <citation type="submission" date="2023-06" db="EMBL/GenBank/DDBJ databases">
        <title>Genomic analysis of the entomopathogenic nematode Steinernema hermaphroditum.</title>
        <authorList>
            <person name="Schwarz E.M."/>
            <person name="Heppert J.K."/>
            <person name="Baniya A."/>
            <person name="Schwartz H.T."/>
            <person name="Tan C.-H."/>
            <person name="Antoshechkin I."/>
            <person name="Sternberg P.W."/>
            <person name="Goodrich-Blair H."/>
            <person name="Dillman A.R."/>
        </authorList>
    </citation>
    <scope>NUCLEOTIDE SEQUENCE</scope>
    <source>
        <strain evidence="1">PS9179</strain>
        <tissue evidence="1">Whole animal</tissue>
    </source>
</reference>
<evidence type="ECO:0000313" key="1">
    <source>
        <dbReference type="EMBL" id="KAK0393679.1"/>
    </source>
</evidence>
<protein>
    <submittedName>
        <fullName evidence="1">Uncharacterized protein</fullName>
    </submittedName>
</protein>
<keyword evidence="2" id="KW-1185">Reference proteome</keyword>
<proteinExistence type="predicted"/>
<gene>
    <name evidence="1" type="ORF">QR680_000349</name>
</gene>
<sequence length="393" mass="45664">MSLKEARTYYDVMNGFKGIMDRERHKNTGLHDLFRRRLGTLMSFEIYRVGSEVPTNELSELPDKIIKDILTAQQNLCAMNELGMVSQVSGPWGLIPQGYQPVTCYASEETVSLSQYVLGNDGYSRRPLDQKSLEKLFGKEAKNKQIPETIIHYPSRTTMKAVTSYALYMTDYLLVAGDHEVVPLLRCFNSVFSDIILEIDNRYLNDELQGKIEKFVLNQLQSKHLRKIYLNSGHFSRKHYDELNVWFQNFVTKPNFEWLDMPNAYIESSVARAMCKTWREKKIFAVATQDVRTHLRNSKDLKTWLRKDFRMAVDSDDMKMWELDEIHSHDAEQTMRVVVVAYGRNPTTCEVSLVFQRQADDNMTDDQAKKENDPLSSWWAVTKKKLAEGQPLQ</sequence>
<organism evidence="1 2">
    <name type="scientific">Steinernema hermaphroditum</name>
    <dbReference type="NCBI Taxonomy" id="289476"/>
    <lineage>
        <taxon>Eukaryota</taxon>
        <taxon>Metazoa</taxon>
        <taxon>Ecdysozoa</taxon>
        <taxon>Nematoda</taxon>
        <taxon>Chromadorea</taxon>
        <taxon>Rhabditida</taxon>
        <taxon>Tylenchina</taxon>
        <taxon>Panagrolaimomorpha</taxon>
        <taxon>Strongyloidoidea</taxon>
        <taxon>Steinernematidae</taxon>
        <taxon>Steinernema</taxon>
    </lineage>
</organism>
<dbReference type="Proteomes" id="UP001175271">
    <property type="component" value="Unassembled WGS sequence"/>
</dbReference>